<name>A0A9W8LIT9_9FUNG</name>
<evidence type="ECO:0000313" key="2">
    <source>
        <dbReference type="Proteomes" id="UP001140217"/>
    </source>
</evidence>
<dbReference type="AlphaFoldDB" id="A0A9W8LIT9"/>
<gene>
    <name evidence="1" type="ORF">H4R18_003288</name>
</gene>
<evidence type="ECO:0000313" key="1">
    <source>
        <dbReference type="EMBL" id="KAJ2780737.1"/>
    </source>
</evidence>
<accession>A0A9W8LIT9</accession>
<reference evidence="1" key="1">
    <citation type="submission" date="2022-07" db="EMBL/GenBank/DDBJ databases">
        <title>Phylogenomic reconstructions and comparative analyses of Kickxellomycotina fungi.</title>
        <authorList>
            <person name="Reynolds N.K."/>
            <person name="Stajich J.E."/>
            <person name="Barry K."/>
            <person name="Grigoriev I.V."/>
            <person name="Crous P."/>
            <person name="Smith M.E."/>
        </authorList>
    </citation>
    <scope>NUCLEOTIDE SEQUENCE</scope>
    <source>
        <strain evidence="1">NBRC 105414</strain>
    </source>
</reference>
<dbReference type="OrthoDB" id="5534973at2759"/>
<sequence>MTMHEAAPMAGEFAPFTLDGADIPNERADPESLIALPFVREALPSYSGDPMSERRSSRTWVEQVMQYRRHALATSKLTGPAASKFECSQTRSPAALLKSIRDRFPRLEFQEALCRRIESRSAFDGCSQEGACNALLAYLDELDWFTPGVPVLARAAAALNRK</sequence>
<comment type="caution">
    <text evidence="1">The sequence shown here is derived from an EMBL/GenBank/DDBJ whole genome shotgun (WGS) entry which is preliminary data.</text>
</comment>
<organism evidence="1 2">
    <name type="scientific">Coemansia javaensis</name>
    <dbReference type="NCBI Taxonomy" id="2761396"/>
    <lineage>
        <taxon>Eukaryota</taxon>
        <taxon>Fungi</taxon>
        <taxon>Fungi incertae sedis</taxon>
        <taxon>Zoopagomycota</taxon>
        <taxon>Kickxellomycotina</taxon>
        <taxon>Kickxellomycetes</taxon>
        <taxon>Kickxellales</taxon>
        <taxon>Kickxellaceae</taxon>
        <taxon>Coemansia</taxon>
    </lineage>
</organism>
<protein>
    <submittedName>
        <fullName evidence="1">Uncharacterized protein</fullName>
    </submittedName>
</protein>
<proteinExistence type="predicted"/>
<keyword evidence="2" id="KW-1185">Reference proteome</keyword>
<dbReference type="Proteomes" id="UP001140217">
    <property type="component" value="Unassembled WGS sequence"/>
</dbReference>
<dbReference type="EMBL" id="JANBUL010000127">
    <property type="protein sequence ID" value="KAJ2780737.1"/>
    <property type="molecule type" value="Genomic_DNA"/>
</dbReference>